<organism evidence="9 10">
    <name type="scientific">Pleurostoma richardsiae</name>
    <dbReference type="NCBI Taxonomy" id="41990"/>
    <lineage>
        <taxon>Eukaryota</taxon>
        <taxon>Fungi</taxon>
        <taxon>Dikarya</taxon>
        <taxon>Ascomycota</taxon>
        <taxon>Pezizomycotina</taxon>
        <taxon>Sordariomycetes</taxon>
        <taxon>Sordariomycetidae</taxon>
        <taxon>Calosphaeriales</taxon>
        <taxon>Pleurostomataceae</taxon>
        <taxon>Pleurostoma</taxon>
    </lineage>
</organism>
<keyword evidence="5 7" id="KW-0472">Membrane</keyword>
<dbReference type="AlphaFoldDB" id="A0AA38RSL0"/>
<dbReference type="FunFam" id="1.20.1250.20:FF:000018">
    <property type="entry name" value="MFS transporter permease"/>
    <property type="match status" value="1"/>
</dbReference>
<dbReference type="InterPro" id="IPR036259">
    <property type="entry name" value="MFS_trans_sf"/>
</dbReference>
<keyword evidence="2" id="KW-0813">Transport</keyword>
<comment type="subcellular location">
    <subcellularLocation>
        <location evidence="1">Membrane</location>
        <topology evidence="1">Multi-pass membrane protein</topology>
    </subcellularLocation>
</comment>
<dbReference type="PROSITE" id="PS50850">
    <property type="entry name" value="MFS"/>
    <property type="match status" value="1"/>
</dbReference>
<dbReference type="InterPro" id="IPR011701">
    <property type="entry name" value="MFS"/>
</dbReference>
<feature type="transmembrane region" description="Helical" evidence="7">
    <location>
        <begin position="112"/>
        <end position="130"/>
    </location>
</feature>
<reference evidence="9" key="1">
    <citation type="submission" date="2022-07" db="EMBL/GenBank/DDBJ databases">
        <title>Fungi with potential for degradation of polypropylene.</title>
        <authorList>
            <person name="Gostincar C."/>
        </authorList>
    </citation>
    <scope>NUCLEOTIDE SEQUENCE</scope>
    <source>
        <strain evidence="9">EXF-13308</strain>
    </source>
</reference>
<feature type="transmembrane region" description="Helical" evidence="7">
    <location>
        <begin position="316"/>
        <end position="334"/>
    </location>
</feature>
<dbReference type="Pfam" id="PF07690">
    <property type="entry name" value="MFS_1"/>
    <property type="match status" value="1"/>
</dbReference>
<feature type="transmembrane region" description="Helical" evidence="7">
    <location>
        <begin position="365"/>
        <end position="388"/>
    </location>
</feature>
<keyword evidence="10" id="KW-1185">Reference proteome</keyword>
<evidence type="ECO:0000259" key="8">
    <source>
        <dbReference type="PROSITE" id="PS50850"/>
    </source>
</evidence>
<feature type="transmembrane region" description="Helical" evidence="7">
    <location>
        <begin position="136"/>
        <end position="159"/>
    </location>
</feature>
<feature type="transmembrane region" description="Helical" evidence="7">
    <location>
        <begin position="341"/>
        <end position="359"/>
    </location>
</feature>
<dbReference type="InterPro" id="IPR020846">
    <property type="entry name" value="MFS_dom"/>
</dbReference>
<feature type="transmembrane region" description="Helical" evidence="7">
    <location>
        <begin position="171"/>
        <end position="194"/>
    </location>
</feature>
<feature type="transmembrane region" description="Helical" evidence="7">
    <location>
        <begin position="82"/>
        <end position="100"/>
    </location>
</feature>
<dbReference type="Gene3D" id="1.20.1250.20">
    <property type="entry name" value="MFS general substrate transporter like domains"/>
    <property type="match status" value="1"/>
</dbReference>
<dbReference type="Proteomes" id="UP001174694">
    <property type="component" value="Unassembled WGS sequence"/>
</dbReference>
<evidence type="ECO:0000256" key="1">
    <source>
        <dbReference type="ARBA" id="ARBA00004141"/>
    </source>
</evidence>
<dbReference type="SUPFAM" id="SSF103473">
    <property type="entry name" value="MFS general substrate transporter"/>
    <property type="match status" value="1"/>
</dbReference>
<keyword evidence="3 7" id="KW-0812">Transmembrane</keyword>
<dbReference type="GO" id="GO:0016020">
    <property type="term" value="C:membrane"/>
    <property type="evidence" value="ECO:0007669"/>
    <property type="project" value="UniProtKB-SubCell"/>
</dbReference>
<keyword evidence="4 7" id="KW-1133">Transmembrane helix</keyword>
<dbReference type="PANTHER" id="PTHR43791:SF24">
    <property type="entry name" value="NICOTINIC ACID PLASMA MEMBRANE TRANSPORTER"/>
    <property type="match status" value="1"/>
</dbReference>
<protein>
    <submittedName>
        <fullName evidence="9">MFS general substrate transporter</fullName>
    </submittedName>
</protein>
<dbReference type="PANTHER" id="PTHR43791">
    <property type="entry name" value="PERMEASE-RELATED"/>
    <property type="match status" value="1"/>
</dbReference>
<dbReference type="GO" id="GO:0022857">
    <property type="term" value="F:transmembrane transporter activity"/>
    <property type="evidence" value="ECO:0007669"/>
    <property type="project" value="InterPro"/>
</dbReference>
<comment type="caution">
    <text evidence="9">The sequence shown here is derived from an EMBL/GenBank/DDBJ whole genome shotgun (WGS) entry which is preliminary data.</text>
</comment>
<evidence type="ECO:0000256" key="4">
    <source>
        <dbReference type="ARBA" id="ARBA00022989"/>
    </source>
</evidence>
<proteinExistence type="predicted"/>
<feature type="domain" description="Major facilitator superfamily (MFS) profile" evidence="8">
    <location>
        <begin position="45"/>
        <end position="464"/>
    </location>
</feature>
<evidence type="ECO:0000256" key="7">
    <source>
        <dbReference type="SAM" id="Phobius"/>
    </source>
</evidence>
<evidence type="ECO:0000313" key="9">
    <source>
        <dbReference type="EMBL" id="KAJ9138142.1"/>
    </source>
</evidence>
<gene>
    <name evidence="9" type="ORF">NKR23_g8738</name>
</gene>
<name>A0AA38RSL0_9PEZI</name>
<evidence type="ECO:0000256" key="3">
    <source>
        <dbReference type="ARBA" id="ARBA00022692"/>
    </source>
</evidence>
<feature type="transmembrane region" description="Helical" evidence="7">
    <location>
        <begin position="206"/>
        <end position="226"/>
    </location>
</feature>
<feature type="compositionally biased region" description="Basic and acidic residues" evidence="6">
    <location>
        <begin position="1"/>
        <end position="12"/>
    </location>
</feature>
<feature type="region of interest" description="Disordered" evidence="6">
    <location>
        <begin position="1"/>
        <end position="25"/>
    </location>
</feature>
<evidence type="ECO:0000256" key="6">
    <source>
        <dbReference type="SAM" id="MobiDB-lite"/>
    </source>
</evidence>
<evidence type="ECO:0000256" key="5">
    <source>
        <dbReference type="ARBA" id="ARBA00023136"/>
    </source>
</evidence>
<evidence type="ECO:0000313" key="10">
    <source>
        <dbReference type="Proteomes" id="UP001174694"/>
    </source>
</evidence>
<evidence type="ECO:0000256" key="2">
    <source>
        <dbReference type="ARBA" id="ARBA00022448"/>
    </source>
</evidence>
<dbReference type="EMBL" id="JANBVO010000031">
    <property type="protein sequence ID" value="KAJ9138142.1"/>
    <property type="molecule type" value="Genomic_DNA"/>
</dbReference>
<sequence length="464" mass="51451">MSSQKSESKRTIELAPESSPTRGSFVDTVDPELEKRVLRKLDLNILPLIMLMQLISFLDRSNIGNAKVHGLVDDLRLKGSDFNVAASIFYVTYIVFEIPYNIVQQRFGAARVIPTIVVALSLVTIFTGFVKNYGGLLATRLVLGMCEAGLFPGLNYYLSMLYTREEYAKRVCMLLVATALSGAFGGLIAYGVLQMDGISGVAGWRWLFYIEGLMSTVIGVCGFFFLPSTAEEARFLTNEEKNVARIRRLRRAEDSGDSKIQWAEVREAFASPICWLSGLIQFGADICLYGFSTFLPTIIQGMGYASLQIQYLTIPIYLWGAFVYLVTVQSMGLIRHERRSTYMLIFGVFTLVGYVLLITCRKAGVLYFACFLCASGLYIVTGLNITWIGGNVKGRYKRAVAIGMNQTMGNAGGVVAGQIYMATDAPRYVIGQSNAQRAKKLADSVEDEPEMAGSDRSIHFRYML</sequence>
<feature type="transmembrane region" description="Helical" evidence="7">
    <location>
        <begin position="41"/>
        <end position="58"/>
    </location>
</feature>
<accession>A0AA38RSL0</accession>
<dbReference type="CDD" id="cd17327">
    <property type="entry name" value="MFS_FEN2_like"/>
    <property type="match status" value="1"/>
</dbReference>